<accession>A0A2Z7CEC9</accession>
<sequence length="247" mass="26714">MTSALLIGRNRESATMTSAISAVDKKRKSWISVDDVSSDVITTSNSADGFTLRASRYNSQEKPAGSYSTSRPRGLTTDPVQSNQPVQLNRTHPPNPTRMQEPSQALTHDVNFQPLVLPAPATMAGAAPAGPTPGQAGSNETNHGPNHGLTRENWSLQVYAPAMLHVVATTFWFPRPFSLLRTPQPEPFRLDHRQVQLVLTSPTLAQTVGYHGELIEGSGRISHAVRCITSTSMAFPGSPDHLATFLP</sequence>
<proteinExistence type="predicted"/>
<evidence type="ECO:0000256" key="1">
    <source>
        <dbReference type="SAM" id="MobiDB-lite"/>
    </source>
</evidence>
<feature type="region of interest" description="Disordered" evidence="1">
    <location>
        <begin position="54"/>
        <end position="103"/>
    </location>
</feature>
<reference evidence="2 3" key="1">
    <citation type="journal article" date="2015" name="Proc. Natl. Acad. Sci. U.S.A.">
        <title>The resurrection genome of Boea hygrometrica: A blueprint for survival of dehydration.</title>
        <authorList>
            <person name="Xiao L."/>
            <person name="Yang G."/>
            <person name="Zhang L."/>
            <person name="Yang X."/>
            <person name="Zhao S."/>
            <person name="Ji Z."/>
            <person name="Zhou Q."/>
            <person name="Hu M."/>
            <person name="Wang Y."/>
            <person name="Chen M."/>
            <person name="Xu Y."/>
            <person name="Jin H."/>
            <person name="Xiao X."/>
            <person name="Hu G."/>
            <person name="Bao F."/>
            <person name="Hu Y."/>
            <person name="Wan P."/>
            <person name="Li L."/>
            <person name="Deng X."/>
            <person name="Kuang T."/>
            <person name="Xiang C."/>
            <person name="Zhu J.K."/>
            <person name="Oliver M.J."/>
            <person name="He Y."/>
        </authorList>
    </citation>
    <scope>NUCLEOTIDE SEQUENCE [LARGE SCALE GENOMIC DNA]</scope>
    <source>
        <strain evidence="3">cv. XS01</strain>
    </source>
</reference>
<keyword evidence="3" id="KW-1185">Reference proteome</keyword>
<gene>
    <name evidence="2" type="ORF">F511_43683</name>
</gene>
<feature type="compositionally biased region" description="Polar residues" evidence="1">
    <location>
        <begin position="78"/>
        <end position="103"/>
    </location>
</feature>
<dbReference type="EMBL" id="KQ997288">
    <property type="protein sequence ID" value="KZV44207.1"/>
    <property type="molecule type" value="Genomic_DNA"/>
</dbReference>
<feature type="region of interest" description="Disordered" evidence="1">
    <location>
        <begin position="124"/>
        <end position="148"/>
    </location>
</feature>
<name>A0A2Z7CEC9_9LAMI</name>
<feature type="compositionally biased region" description="Polar residues" evidence="1">
    <location>
        <begin position="56"/>
        <end position="71"/>
    </location>
</feature>
<evidence type="ECO:0000313" key="3">
    <source>
        <dbReference type="Proteomes" id="UP000250235"/>
    </source>
</evidence>
<evidence type="ECO:0000313" key="2">
    <source>
        <dbReference type="EMBL" id="KZV44207.1"/>
    </source>
</evidence>
<dbReference type="Proteomes" id="UP000250235">
    <property type="component" value="Unassembled WGS sequence"/>
</dbReference>
<organism evidence="2 3">
    <name type="scientific">Dorcoceras hygrometricum</name>
    <dbReference type="NCBI Taxonomy" id="472368"/>
    <lineage>
        <taxon>Eukaryota</taxon>
        <taxon>Viridiplantae</taxon>
        <taxon>Streptophyta</taxon>
        <taxon>Embryophyta</taxon>
        <taxon>Tracheophyta</taxon>
        <taxon>Spermatophyta</taxon>
        <taxon>Magnoliopsida</taxon>
        <taxon>eudicotyledons</taxon>
        <taxon>Gunneridae</taxon>
        <taxon>Pentapetalae</taxon>
        <taxon>asterids</taxon>
        <taxon>lamiids</taxon>
        <taxon>Lamiales</taxon>
        <taxon>Gesneriaceae</taxon>
        <taxon>Didymocarpoideae</taxon>
        <taxon>Trichosporeae</taxon>
        <taxon>Loxocarpinae</taxon>
        <taxon>Dorcoceras</taxon>
    </lineage>
</organism>
<protein>
    <submittedName>
        <fullName evidence="2">Uncharacterized protein</fullName>
    </submittedName>
</protein>
<dbReference type="AlphaFoldDB" id="A0A2Z7CEC9"/>
<feature type="compositionally biased region" description="Low complexity" evidence="1">
    <location>
        <begin position="124"/>
        <end position="137"/>
    </location>
</feature>